<evidence type="ECO:0000313" key="2">
    <source>
        <dbReference type="EMBL" id="SDE94337.1"/>
    </source>
</evidence>
<evidence type="ECO:0000256" key="1">
    <source>
        <dbReference type="SAM" id="SignalP"/>
    </source>
</evidence>
<dbReference type="OrthoDB" id="9871035at2"/>
<proteinExistence type="predicted"/>
<dbReference type="EMBL" id="FNAI01000011">
    <property type="protein sequence ID" value="SDE94337.1"/>
    <property type="molecule type" value="Genomic_DNA"/>
</dbReference>
<organism evidence="2 3">
    <name type="scientific">Mucilaginibacter pineti</name>
    <dbReference type="NCBI Taxonomy" id="1391627"/>
    <lineage>
        <taxon>Bacteria</taxon>
        <taxon>Pseudomonadati</taxon>
        <taxon>Bacteroidota</taxon>
        <taxon>Sphingobacteriia</taxon>
        <taxon>Sphingobacteriales</taxon>
        <taxon>Sphingobacteriaceae</taxon>
        <taxon>Mucilaginibacter</taxon>
    </lineage>
</organism>
<gene>
    <name evidence="2" type="ORF">SAMN05216464_11119</name>
</gene>
<dbReference type="RefSeq" id="WP_091152313.1">
    <property type="nucleotide sequence ID" value="NZ_FNAI01000011.1"/>
</dbReference>
<accession>A0A1G7H1Q1</accession>
<feature type="signal peptide" evidence="1">
    <location>
        <begin position="1"/>
        <end position="19"/>
    </location>
</feature>
<keyword evidence="3" id="KW-1185">Reference proteome</keyword>
<evidence type="ECO:0000313" key="3">
    <source>
        <dbReference type="Proteomes" id="UP000199072"/>
    </source>
</evidence>
<reference evidence="2 3" key="1">
    <citation type="submission" date="2016-10" db="EMBL/GenBank/DDBJ databases">
        <authorList>
            <person name="de Groot N.N."/>
        </authorList>
    </citation>
    <scope>NUCLEOTIDE SEQUENCE [LARGE SCALE GENOMIC DNA]</scope>
    <source>
        <strain evidence="2 3">47C3B</strain>
    </source>
</reference>
<dbReference type="Proteomes" id="UP000199072">
    <property type="component" value="Unassembled WGS sequence"/>
</dbReference>
<keyword evidence="1" id="KW-0732">Signal</keyword>
<dbReference type="STRING" id="1391627.SAMN05216464_11119"/>
<feature type="chain" id="PRO_5011580185" evidence="1">
    <location>
        <begin position="20"/>
        <end position="133"/>
    </location>
</feature>
<name>A0A1G7H1Q1_9SPHI</name>
<sequence>MKRLTLTLAALFCTALLFAQSATTSHTSTERTSISVSNSDNDYSLIAVFNSTKAEKIKMLLIQALGKPTNEADGLAIWNSKSTYTVSLKPEKVIIDLNKDKSTGALIKTFERLGDEIKKTLDPPKTPTPPSAN</sequence>
<dbReference type="AlphaFoldDB" id="A0A1G7H1Q1"/>
<protein>
    <submittedName>
        <fullName evidence="2">Uncharacterized protein</fullName>
    </submittedName>
</protein>